<protein>
    <submittedName>
        <fullName evidence="2">Uncharacterized protein</fullName>
    </submittedName>
</protein>
<evidence type="ECO:0000256" key="1">
    <source>
        <dbReference type="SAM" id="MobiDB-lite"/>
    </source>
</evidence>
<name>A0A0A1T5R4_9HYPO</name>
<dbReference type="AlphaFoldDB" id="A0A0A1T5R4"/>
<dbReference type="EMBL" id="CDHN01000004">
    <property type="protein sequence ID" value="CEJ92521.1"/>
    <property type="molecule type" value="Genomic_DNA"/>
</dbReference>
<keyword evidence="3" id="KW-1185">Reference proteome</keyword>
<dbReference type="Proteomes" id="UP000039046">
    <property type="component" value="Unassembled WGS sequence"/>
</dbReference>
<proteinExistence type="predicted"/>
<evidence type="ECO:0000313" key="3">
    <source>
        <dbReference type="Proteomes" id="UP000039046"/>
    </source>
</evidence>
<dbReference type="OrthoDB" id="4958136at2759"/>
<gene>
    <name evidence="2" type="ORF">VHEMI08170</name>
</gene>
<dbReference type="STRING" id="1531966.A0A0A1T5R4"/>
<dbReference type="HOGENOM" id="CLU_2456341_0_0_1"/>
<feature type="region of interest" description="Disordered" evidence="1">
    <location>
        <begin position="46"/>
        <end position="89"/>
    </location>
</feature>
<reference evidence="2 3" key="1">
    <citation type="journal article" date="2015" name="Genome Announc.">
        <title>Draft Genome Sequence and Gene Annotation of the Entomopathogenic Fungus Verticillium hemipterigenum.</title>
        <authorList>
            <person name="Horn F."/>
            <person name="Habel A."/>
            <person name="Scharf D.H."/>
            <person name="Dworschak J."/>
            <person name="Brakhage A.A."/>
            <person name="Guthke R."/>
            <person name="Hertweck C."/>
            <person name="Linde J."/>
        </authorList>
    </citation>
    <scope>NUCLEOTIDE SEQUENCE [LARGE SCALE GENOMIC DNA]</scope>
</reference>
<evidence type="ECO:0000313" key="2">
    <source>
        <dbReference type="EMBL" id="CEJ92521.1"/>
    </source>
</evidence>
<accession>A0A0A1T5R4</accession>
<organism evidence="2 3">
    <name type="scientific">[Torrubiella] hemipterigena</name>
    <dbReference type="NCBI Taxonomy" id="1531966"/>
    <lineage>
        <taxon>Eukaryota</taxon>
        <taxon>Fungi</taxon>
        <taxon>Dikarya</taxon>
        <taxon>Ascomycota</taxon>
        <taxon>Pezizomycotina</taxon>
        <taxon>Sordariomycetes</taxon>
        <taxon>Hypocreomycetidae</taxon>
        <taxon>Hypocreales</taxon>
        <taxon>Clavicipitaceae</taxon>
        <taxon>Clavicipitaceae incertae sedis</taxon>
        <taxon>'Torrubiella' clade</taxon>
    </lineage>
</organism>
<sequence>MTSSTTTTQYTHAKMNTAAWVQAIVIEDEDLTFGGKSLSELYEEDRQRLSTASAPSSTCGSEEAASFDDEERRGRDRTRRMCHYYSKSA</sequence>
<feature type="compositionally biased region" description="Polar residues" evidence="1">
    <location>
        <begin position="49"/>
        <end position="60"/>
    </location>
</feature>